<dbReference type="Proteomes" id="UP000479190">
    <property type="component" value="Unassembled WGS sequence"/>
</dbReference>
<reference evidence="1 2" key="1">
    <citation type="submission" date="2020-02" db="EMBL/GenBank/DDBJ databases">
        <authorList>
            <person name="Ferguson B K."/>
        </authorList>
    </citation>
    <scope>NUCLEOTIDE SEQUENCE [LARGE SCALE GENOMIC DNA]</scope>
</reference>
<name>A0A6H5IB16_9HYME</name>
<protein>
    <submittedName>
        <fullName evidence="1">Uncharacterized protein</fullName>
    </submittedName>
</protein>
<evidence type="ECO:0000313" key="1">
    <source>
        <dbReference type="EMBL" id="CAB0035183.1"/>
    </source>
</evidence>
<dbReference type="EMBL" id="CADCXV010000773">
    <property type="protein sequence ID" value="CAB0035183.1"/>
    <property type="molecule type" value="Genomic_DNA"/>
</dbReference>
<accession>A0A6H5IB16</accession>
<keyword evidence="2" id="KW-1185">Reference proteome</keyword>
<organism evidence="1 2">
    <name type="scientific">Trichogramma brassicae</name>
    <dbReference type="NCBI Taxonomy" id="86971"/>
    <lineage>
        <taxon>Eukaryota</taxon>
        <taxon>Metazoa</taxon>
        <taxon>Ecdysozoa</taxon>
        <taxon>Arthropoda</taxon>
        <taxon>Hexapoda</taxon>
        <taxon>Insecta</taxon>
        <taxon>Pterygota</taxon>
        <taxon>Neoptera</taxon>
        <taxon>Endopterygota</taxon>
        <taxon>Hymenoptera</taxon>
        <taxon>Apocrita</taxon>
        <taxon>Proctotrupomorpha</taxon>
        <taxon>Chalcidoidea</taxon>
        <taxon>Trichogrammatidae</taxon>
        <taxon>Trichogramma</taxon>
    </lineage>
</organism>
<dbReference type="AlphaFoldDB" id="A0A6H5IB16"/>
<sequence>MPSFSEAVTNDRMACIDEYIINKTSLIQIRTSSAWNSNCITYRCARARHCFDFSPIVLERKICSYYLGVFFLRPRSKINRRVPIALCCPCAFRSWSRSEVARRIPLATRKTRRRRRASARIA</sequence>
<evidence type="ECO:0000313" key="2">
    <source>
        <dbReference type="Proteomes" id="UP000479190"/>
    </source>
</evidence>
<gene>
    <name evidence="1" type="ORF">TBRA_LOCUS7081</name>
</gene>
<proteinExistence type="predicted"/>